<comment type="caution">
    <text evidence="2">The sequence shown here is derived from an EMBL/GenBank/DDBJ whole genome shotgun (WGS) entry which is preliminary data.</text>
</comment>
<evidence type="ECO:0000313" key="3">
    <source>
        <dbReference type="Proteomes" id="UP001230188"/>
    </source>
</evidence>
<keyword evidence="3" id="KW-1185">Reference proteome</keyword>
<gene>
    <name evidence="2" type="ORF">CTAYLR_008534</name>
</gene>
<dbReference type="GO" id="GO:0042391">
    <property type="term" value="P:regulation of membrane potential"/>
    <property type="evidence" value="ECO:0007669"/>
    <property type="project" value="TreeGrafter"/>
</dbReference>
<protein>
    <submittedName>
        <fullName evidence="2">Uncharacterized protein</fullName>
    </submittedName>
</protein>
<dbReference type="EMBL" id="JAQMWT010000634">
    <property type="protein sequence ID" value="KAJ8598836.1"/>
    <property type="molecule type" value="Genomic_DNA"/>
</dbReference>
<dbReference type="Proteomes" id="UP001230188">
    <property type="component" value="Unassembled WGS sequence"/>
</dbReference>
<keyword evidence="1" id="KW-0812">Transmembrane</keyword>
<reference evidence="2" key="1">
    <citation type="submission" date="2023-01" db="EMBL/GenBank/DDBJ databases">
        <title>Metagenome sequencing of chrysophaentin producing Chrysophaeum taylorii.</title>
        <authorList>
            <person name="Davison J."/>
            <person name="Bewley C."/>
        </authorList>
    </citation>
    <scope>NUCLEOTIDE SEQUENCE</scope>
    <source>
        <strain evidence="2">NIES-1699</strain>
    </source>
</reference>
<name>A0AAD7U5S6_9STRA</name>
<accession>A0AAD7U5S6</accession>
<keyword evidence="1" id="KW-0472">Membrane</keyword>
<evidence type="ECO:0000313" key="2">
    <source>
        <dbReference type="EMBL" id="KAJ8598836.1"/>
    </source>
</evidence>
<organism evidence="2 3">
    <name type="scientific">Chrysophaeum taylorii</name>
    <dbReference type="NCBI Taxonomy" id="2483200"/>
    <lineage>
        <taxon>Eukaryota</taxon>
        <taxon>Sar</taxon>
        <taxon>Stramenopiles</taxon>
        <taxon>Ochrophyta</taxon>
        <taxon>Pelagophyceae</taxon>
        <taxon>Pelagomonadales</taxon>
        <taxon>Pelagomonadaceae</taxon>
        <taxon>Chrysophaeum</taxon>
    </lineage>
</organism>
<dbReference type="GO" id="GO:0005249">
    <property type="term" value="F:voltage-gated potassium channel activity"/>
    <property type="evidence" value="ECO:0007669"/>
    <property type="project" value="TreeGrafter"/>
</dbReference>
<dbReference type="PANTHER" id="PTHR10217:SF435">
    <property type="entry name" value="POTASSIUM VOLTAGE-GATED CHANNEL PROTEIN EAG"/>
    <property type="match status" value="1"/>
</dbReference>
<feature type="transmembrane region" description="Helical" evidence="1">
    <location>
        <begin position="1289"/>
        <end position="1310"/>
    </location>
</feature>
<keyword evidence="1" id="KW-1133">Transmembrane helix</keyword>
<evidence type="ECO:0000256" key="1">
    <source>
        <dbReference type="SAM" id="Phobius"/>
    </source>
</evidence>
<dbReference type="InterPro" id="IPR050818">
    <property type="entry name" value="KCNH_animal-type"/>
</dbReference>
<dbReference type="PANTHER" id="PTHR10217">
    <property type="entry name" value="VOLTAGE AND LIGAND GATED POTASSIUM CHANNEL"/>
    <property type="match status" value="1"/>
</dbReference>
<sequence length="1371" mass="150454">MEGAARDEVCSRASVVARLWGCERDIRRVASTASEEALASSLRTTADELARACVELERQSEVRLSQFVVGGLRRLPARREKAFHTVVEECPPEPKMKRYRAIHPNSAFKRRWDVLTSVFSVMCVFAGEADVLARASLRHKGGLWGVLGDLALDGVEAIGPVLASFMHVWFIVDIFLNFVTGYVDRRGVLIMSKRRIALNYLFGCFALDLWCATPRDWQPVLDDTCETSLAYCPPPRRGPLRAARMVWHRARFIVPRTLAFAKRRGRLRQVLISGPTVVGAVARILRALRTSLILRVKWRSAAVLLRRALHTLVPTRPTKPPEILKRANRFRQRVFSHTKMRCVVLALLVAARAQVEELEPVGMAINPRVTKIYQDVTPKLRIEGEGFEGDGTNIHLQFVPPISTKAYSVVVNSPTAMAVLIKGGNRWPLSPGFTETTLYVSSMKNDLNEDPNEEMMRDATPVATILGTPSIMKRDDKLIYMTGTVRLYINGTNFRPKETQFVFDPPLYRDVDYVMEVKSPKVAQLTLKTGRKWRSDGVPGPLKVKRLSTGAGDLRIDAKFGGVTVAEVQADLGAHGVTVETTSDKKLYQSSPVLSILGKGFNATTGAGGNTLRWANSLRGRGVNYTIVEAHANELRLKLTAGSHWRANAANLPGPLTLLAVNAGAGPVPVGATEAKKGRVVATIYADPRLTATPETKIFRTLTHELWVVGDGLTRGETNFDLSAKSTKDGGKTTPLTQFVDYLLVVFNTTHARFWLRDGKAWAPDDDSVLVCTGLDTGAGPVDYVTPDAPVVLATVAADASHSTGASITRTVTSQLLYETPNLKKLTVTGEKLCAGDDNKVVMPQDVRLGFVPEIDQAEVFTVTKITPTHITLDLNKDQRWPVGTLKVKSLACDAKDRGAAEFAGGEGVGVATVYPDPSVEAHEDLKLYAHHSRRLVVRGSGFSVDDTQLTLSPTPPNAYRVVECLEDFIALELVEGEEAAWVAESDLPADGSGVPLKVTKIDTSAGEVAFNKKKAVVVATVFREPEGDICDDSCEWANDGVCDDGTRPFAYDDDFASNRRFRGARFDDDYGGFRYDDDDDDMYYGPYGFDGAHYMGYDDYGYGFMRDFDEDDDAIDRGQSARLAACPVGTDCTDCQPRGGDAWLKEVPDATCDNTCVYARDGYCDDGRDNMPAYCDTGTDCQDCGPVGADNFTKYDDEFWDDDAENWYFEDDYWDDYMRSGFDDFYYYADYADFLKDENATGAGAPPRAPNNKKPSFADDDDKAIGFVKSQPGPFQMDPEVTSGGDSLASLIIAGVFVAVLSLAACGALRFTTAKGKKQGCLPFLSAKAKEETARDLASTWSEMTARRDLKKGTADVPITPDVTFSGSGN</sequence>
<proteinExistence type="predicted"/>
<dbReference type="GO" id="GO:0005886">
    <property type="term" value="C:plasma membrane"/>
    <property type="evidence" value="ECO:0007669"/>
    <property type="project" value="TreeGrafter"/>
</dbReference>